<organism evidence="6 7">
    <name type="scientific">Choiromyces venosus 120613-1</name>
    <dbReference type="NCBI Taxonomy" id="1336337"/>
    <lineage>
        <taxon>Eukaryota</taxon>
        <taxon>Fungi</taxon>
        <taxon>Dikarya</taxon>
        <taxon>Ascomycota</taxon>
        <taxon>Pezizomycotina</taxon>
        <taxon>Pezizomycetes</taxon>
        <taxon>Pezizales</taxon>
        <taxon>Tuberaceae</taxon>
        <taxon>Choiromyces</taxon>
    </lineage>
</organism>
<evidence type="ECO:0000313" key="6">
    <source>
        <dbReference type="EMBL" id="RPA89160.1"/>
    </source>
</evidence>
<reference evidence="6 7" key="1">
    <citation type="journal article" date="2018" name="Nat. Ecol. Evol.">
        <title>Pezizomycetes genomes reveal the molecular basis of ectomycorrhizal truffle lifestyle.</title>
        <authorList>
            <person name="Murat C."/>
            <person name="Payen T."/>
            <person name="Noel B."/>
            <person name="Kuo A."/>
            <person name="Morin E."/>
            <person name="Chen J."/>
            <person name="Kohler A."/>
            <person name="Krizsan K."/>
            <person name="Balestrini R."/>
            <person name="Da Silva C."/>
            <person name="Montanini B."/>
            <person name="Hainaut M."/>
            <person name="Levati E."/>
            <person name="Barry K.W."/>
            <person name="Belfiori B."/>
            <person name="Cichocki N."/>
            <person name="Clum A."/>
            <person name="Dockter R.B."/>
            <person name="Fauchery L."/>
            <person name="Guy J."/>
            <person name="Iotti M."/>
            <person name="Le Tacon F."/>
            <person name="Lindquist E.A."/>
            <person name="Lipzen A."/>
            <person name="Malagnac F."/>
            <person name="Mello A."/>
            <person name="Molinier V."/>
            <person name="Miyauchi S."/>
            <person name="Poulain J."/>
            <person name="Riccioni C."/>
            <person name="Rubini A."/>
            <person name="Sitrit Y."/>
            <person name="Splivallo R."/>
            <person name="Traeger S."/>
            <person name="Wang M."/>
            <person name="Zifcakova L."/>
            <person name="Wipf D."/>
            <person name="Zambonelli A."/>
            <person name="Paolocci F."/>
            <person name="Nowrousian M."/>
            <person name="Ottonello S."/>
            <person name="Baldrian P."/>
            <person name="Spatafora J.W."/>
            <person name="Henrissat B."/>
            <person name="Nagy L.G."/>
            <person name="Aury J.M."/>
            <person name="Wincker P."/>
            <person name="Grigoriev I.V."/>
            <person name="Bonfante P."/>
            <person name="Martin F.M."/>
        </authorList>
    </citation>
    <scope>NUCLEOTIDE SEQUENCE [LARGE SCALE GENOMIC DNA]</scope>
    <source>
        <strain evidence="6 7">120613-1</strain>
    </source>
</reference>
<dbReference type="PANTHER" id="PTHR47107">
    <property type="entry name" value="SVF1-LIKE PROTEIN YDR222W-RELATED"/>
    <property type="match status" value="1"/>
</dbReference>
<dbReference type="GO" id="GO:0006979">
    <property type="term" value="P:response to oxidative stress"/>
    <property type="evidence" value="ECO:0007669"/>
    <property type="project" value="InterPro"/>
</dbReference>
<proteinExistence type="inferred from homology"/>
<dbReference type="SUPFAM" id="SSF159245">
    <property type="entry name" value="AttH-like"/>
    <property type="match status" value="1"/>
</dbReference>
<accession>A0A3N4IYA0</accession>
<feature type="domain" description="Svf1-like C-terminal" evidence="5">
    <location>
        <begin position="222"/>
        <end position="382"/>
    </location>
</feature>
<dbReference type="Proteomes" id="UP000276215">
    <property type="component" value="Unassembled WGS sequence"/>
</dbReference>
<dbReference type="Pfam" id="PF17187">
    <property type="entry name" value="Svf1_C"/>
    <property type="match status" value="1"/>
</dbReference>
<dbReference type="AlphaFoldDB" id="A0A3N4IYA0"/>
<evidence type="ECO:0000313" key="7">
    <source>
        <dbReference type="Proteomes" id="UP000276215"/>
    </source>
</evidence>
<dbReference type="OrthoDB" id="2590239at2759"/>
<dbReference type="GO" id="GO:0005737">
    <property type="term" value="C:cytoplasm"/>
    <property type="evidence" value="ECO:0007669"/>
    <property type="project" value="UniProtKB-SubCell"/>
</dbReference>
<keyword evidence="3" id="KW-0963">Cytoplasm</keyword>
<dbReference type="EMBL" id="ML120608">
    <property type="protein sequence ID" value="RPA89160.1"/>
    <property type="molecule type" value="Genomic_DNA"/>
</dbReference>
<sequence>MFSWVKSAAQSTLATVAGTAEPIYGPEAFHSVAKQESLNPSNAVTKEDMKWNVLDTTSVETQTFYLAADSGHHGLVQVIYSNVANLHLTVQLSTKIFHPDGRIVWSSKPVTNYGFGEGNYSFYADDMAITMSEDGNSYSIKSMVDPELSIDLTCTRVGPGFKVGKDGKSLYGTDPAEPWGFMRHIFWPRNKLTGFMVVAEKGEPVKIDFSGSAMLSMAVQAMKPHHAAAKWNFVNFQGPTMCAVIMEFTTPPSYGSSKVNVSGIVDDGEIIGVSTIGTVEHLKTKPDEEAGWPEPTESKFVWKSKNKDGKDVEAVIEGPLGERVDRVDVMAEVPAFIKKIASSAAGTKPYIYQYFKTMTLKVKIGDQVIEEEGKFFAEATYICN</sequence>
<dbReference type="InterPro" id="IPR033394">
    <property type="entry name" value="Svf1-like_C"/>
</dbReference>
<dbReference type="InterPro" id="IPR013931">
    <property type="entry name" value="Svf1-like_N"/>
</dbReference>
<keyword evidence="7" id="KW-1185">Reference proteome</keyword>
<dbReference type="Pfam" id="PF08622">
    <property type="entry name" value="Svf1"/>
    <property type="match status" value="1"/>
</dbReference>
<protein>
    <submittedName>
        <fullName evidence="6">Oxidative stress survival, Svf1-like protein</fullName>
    </submittedName>
</protein>
<feature type="domain" description="Svf1-like N-terminal" evidence="4">
    <location>
        <begin position="59"/>
        <end position="220"/>
    </location>
</feature>
<name>A0A3N4IYA0_9PEZI</name>
<evidence type="ECO:0000259" key="4">
    <source>
        <dbReference type="Pfam" id="PF08622"/>
    </source>
</evidence>
<dbReference type="InterPro" id="IPR051385">
    <property type="entry name" value="Ceramide-binding_SVF1"/>
</dbReference>
<dbReference type="PANTHER" id="PTHR47107:SF1">
    <property type="entry name" value="CERAMIDE-BINDING PROTEIN SVF1-RELATED"/>
    <property type="match status" value="1"/>
</dbReference>
<evidence type="ECO:0000259" key="5">
    <source>
        <dbReference type="Pfam" id="PF17187"/>
    </source>
</evidence>
<evidence type="ECO:0000256" key="1">
    <source>
        <dbReference type="ARBA" id="ARBA00004496"/>
    </source>
</evidence>
<dbReference type="STRING" id="1336337.A0A3N4IYA0"/>
<comment type="similarity">
    <text evidence="2">Belongs to the SVF1 family.</text>
</comment>
<evidence type="ECO:0000256" key="2">
    <source>
        <dbReference type="ARBA" id="ARBA00009069"/>
    </source>
</evidence>
<gene>
    <name evidence="6" type="ORF">L873DRAFT_1723091</name>
</gene>
<comment type="subcellular location">
    <subcellularLocation>
        <location evidence="1">Cytoplasm</location>
    </subcellularLocation>
</comment>
<evidence type="ECO:0000256" key="3">
    <source>
        <dbReference type="ARBA" id="ARBA00022490"/>
    </source>
</evidence>